<gene>
    <name evidence="1" type="ORF">A3D08_00940</name>
</gene>
<name>A0A1F7HDX7_9BACT</name>
<dbReference type="Gene3D" id="3.30.70.20">
    <property type="match status" value="1"/>
</dbReference>
<dbReference type="EMBL" id="MFZT01000046">
    <property type="protein sequence ID" value="OGK29497.1"/>
    <property type="molecule type" value="Genomic_DNA"/>
</dbReference>
<sequence length="87" mass="9552">MAKNKAQPDVQIVKKGDLEIRIIRPLCISAATCVVFAPSTFDLDKGNIAIVKNGDWDRLEKIVAAAQSCPVLAIEVYENGKKLWPKS</sequence>
<evidence type="ECO:0000313" key="2">
    <source>
        <dbReference type="Proteomes" id="UP000178098"/>
    </source>
</evidence>
<protein>
    <recommendedName>
        <fullName evidence="3">Ferredoxin</fullName>
    </recommendedName>
</protein>
<dbReference type="SUPFAM" id="SSF54862">
    <property type="entry name" value="4Fe-4S ferredoxins"/>
    <property type="match status" value="1"/>
</dbReference>
<evidence type="ECO:0000313" key="1">
    <source>
        <dbReference type="EMBL" id="OGK29497.1"/>
    </source>
</evidence>
<dbReference type="AlphaFoldDB" id="A0A1F7HDX7"/>
<organism evidence="1 2">
    <name type="scientific">Candidatus Roizmanbacteria bacterium RIFCSPHIGHO2_02_FULL_43_11</name>
    <dbReference type="NCBI Taxonomy" id="1802043"/>
    <lineage>
        <taxon>Bacteria</taxon>
        <taxon>Candidatus Roizmaniibacteriota</taxon>
    </lineage>
</organism>
<proteinExistence type="predicted"/>
<comment type="caution">
    <text evidence="1">The sequence shown here is derived from an EMBL/GenBank/DDBJ whole genome shotgun (WGS) entry which is preliminary data.</text>
</comment>
<dbReference type="Pfam" id="PF13370">
    <property type="entry name" value="Fer4_13"/>
    <property type="match status" value="1"/>
</dbReference>
<dbReference type="Proteomes" id="UP000178098">
    <property type="component" value="Unassembled WGS sequence"/>
</dbReference>
<reference evidence="1 2" key="1">
    <citation type="journal article" date="2016" name="Nat. Commun.">
        <title>Thousands of microbial genomes shed light on interconnected biogeochemical processes in an aquifer system.</title>
        <authorList>
            <person name="Anantharaman K."/>
            <person name="Brown C.T."/>
            <person name="Hug L.A."/>
            <person name="Sharon I."/>
            <person name="Castelle C.J."/>
            <person name="Probst A.J."/>
            <person name="Thomas B.C."/>
            <person name="Singh A."/>
            <person name="Wilkins M.J."/>
            <person name="Karaoz U."/>
            <person name="Brodie E.L."/>
            <person name="Williams K.H."/>
            <person name="Hubbard S.S."/>
            <person name="Banfield J.F."/>
        </authorList>
    </citation>
    <scope>NUCLEOTIDE SEQUENCE [LARGE SCALE GENOMIC DNA]</scope>
</reference>
<accession>A0A1F7HDX7</accession>
<evidence type="ECO:0008006" key="3">
    <source>
        <dbReference type="Google" id="ProtNLM"/>
    </source>
</evidence>